<dbReference type="SMART" id="SM00066">
    <property type="entry name" value="GAL4"/>
    <property type="match status" value="1"/>
</dbReference>
<feature type="compositionally biased region" description="Low complexity" evidence="3">
    <location>
        <begin position="818"/>
        <end position="833"/>
    </location>
</feature>
<dbReference type="GO" id="GO:0003677">
    <property type="term" value="F:DNA binding"/>
    <property type="evidence" value="ECO:0007669"/>
    <property type="project" value="InterPro"/>
</dbReference>
<dbReference type="GO" id="GO:0006351">
    <property type="term" value="P:DNA-templated transcription"/>
    <property type="evidence" value="ECO:0007669"/>
    <property type="project" value="InterPro"/>
</dbReference>
<evidence type="ECO:0000256" key="2">
    <source>
        <dbReference type="ARBA" id="ARBA00023242"/>
    </source>
</evidence>
<dbReference type="GO" id="GO:0008270">
    <property type="term" value="F:zinc ion binding"/>
    <property type="evidence" value="ECO:0007669"/>
    <property type="project" value="InterPro"/>
</dbReference>
<dbReference type="Gene3D" id="4.10.240.10">
    <property type="entry name" value="Zn(2)-C6 fungal-type DNA-binding domain"/>
    <property type="match status" value="1"/>
</dbReference>
<feature type="compositionally biased region" description="Acidic residues" evidence="3">
    <location>
        <begin position="130"/>
        <end position="155"/>
    </location>
</feature>
<protein>
    <submittedName>
        <fullName evidence="5">Fungal-specific transcription factor domain-containing protein</fullName>
    </submittedName>
</protein>
<feature type="compositionally biased region" description="Polar residues" evidence="3">
    <location>
        <begin position="718"/>
        <end position="770"/>
    </location>
</feature>
<evidence type="ECO:0000256" key="1">
    <source>
        <dbReference type="ARBA" id="ARBA00022723"/>
    </source>
</evidence>
<feature type="compositionally biased region" description="Polar residues" evidence="3">
    <location>
        <begin position="171"/>
        <end position="185"/>
    </location>
</feature>
<keyword evidence="1" id="KW-0479">Metal-binding</keyword>
<dbReference type="Pfam" id="PF04082">
    <property type="entry name" value="Fungal_trans"/>
    <property type="match status" value="1"/>
</dbReference>
<name>A0AAD9FJX7_PAPLA</name>
<feature type="region of interest" description="Disordered" evidence="3">
    <location>
        <begin position="672"/>
        <end position="770"/>
    </location>
</feature>
<organism evidence="5 6">
    <name type="scientific">Papiliotrema laurentii</name>
    <name type="common">Cryptococcus laurentii</name>
    <dbReference type="NCBI Taxonomy" id="5418"/>
    <lineage>
        <taxon>Eukaryota</taxon>
        <taxon>Fungi</taxon>
        <taxon>Dikarya</taxon>
        <taxon>Basidiomycota</taxon>
        <taxon>Agaricomycotina</taxon>
        <taxon>Tremellomycetes</taxon>
        <taxon>Tremellales</taxon>
        <taxon>Rhynchogastremaceae</taxon>
        <taxon>Papiliotrema</taxon>
    </lineage>
</organism>
<evidence type="ECO:0000313" key="5">
    <source>
        <dbReference type="EMBL" id="KAK1922030.1"/>
    </source>
</evidence>
<reference evidence="5" key="1">
    <citation type="submission" date="2023-02" db="EMBL/GenBank/DDBJ databases">
        <title>Identification and recombinant expression of a fungal hydrolase from Papiliotrema laurentii that hydrolyzes apple cutin and clears colloidal polyester polyurethane.</title>
        <authorList>
            <consortium name="DOE Joint Genome Institute"/>
            <person name="Roman V.A."/>
            <person name="Bojanowski C."/>
            <person name="Crable B.R."/>
            <person name="Wagner D.N."/>
            <person name="Hung C.S."/>
            <person name="Nadeau L.J."/>
            <person name="Schratz L."/>
            <person name="Haridas S."/>
            <person name="Pangilinan J."/>
            <person name="Lipzen A."/>
            <person name="Na H."/>
            <person name="Yan M."/>
            <person name="Ng V."/>
            <person name="Grigoriev I.V."/>
            <person name="Spatafora J.W."/>
            <person name="Barlow D."/>
            <person name="Biffinger J."/>
            <person name="Kelley-Loughnane N."/>
            <person name="Varaljay V.A."/>
            <person name="Crookes-Goodson W.J."/>
        </authorList>
    </citation>
    <scope>NUCLEOTIDE SEQUENCE</scope>
    <source>
        <strain evidence="5">5307AH</strain>
    </source>
</reference>
<keyword evidence="2" id="KW-0539">Nucleus</keyword>
<dbReference type="SMART" id="SM00906">
    <property type="entry name" value="Fungal_trans"/>
    <property type="match status" value="1"/>
</dbReference>
<feature type="compositionally biased region" description="Polar residues" evidence="3">
    <location>
        <begin position="834"/>
        <end position="846"/>
    </location>
</feature>
<evidence type="ECO:0000259" key="4">
    <source>
        <dbReference type="PROSITE" id="PS50048"/>
    </source>
</evidence>
<dbReference type="CDD" id="cd12148">
    <property type="entry name" value="fungal_TF_MHR"/>
    <property type="match status" value="1"/>
</dbReference>
<feature type="compositionally biased region" description="Polar residues" evidence="3">
    <location>
        <begin position="853"/>
        <end position="862"/>
    </location>
</feature>
<feature type="region of interest" description="Disordered" evidence="3">
    <location>
        <begin position="114"/>
        <end position="207"/>
    </location>
</feature>
<sequence length="899" mass="97128">MTSKPKPKGASLSHIVHPPSPDAPPDLTKVRTYAACKSCRTKKVKCLPGPATEDGTPGRCQQCVQSSVECVYPPTRDRAAYSRQYVQNLEARVQALESMTGRMAPLLDAYERGNGVVPQTAPSTSHQPDTTEEDIGTDDREDRDEGSDSISDMDDGGQMTQDERGNYRWIGSSNTLSLLDSFSRNRSPHEPTPPTPNTNDPGNNPYFGHVAGSGVVKALPGIDEVSFPPPGRAADMVDAFFNEVHPVLPLVEEKSFRAEYQALMERRARGQPQSAGGFISVVFAIYALGERVLSASRGWQRERAKIRDGKCEGNDTVLPGEAEAGVIWYERAQILHYSTLKDVNIHQVQCLTLLAAFQASVNAMPMSWLLAGQAIRVAQDLGLHRSTARMRLTFVEKQIRARCWWALYGLERLVSAQLGRPLGVDDLDIDVAYPLPIDDESLSNLPKNQYEAPEIGEEPHASTISGFIALTKLSKIAGRVAQLLYRPSNGRSVSDPSWSASQQHTINKLDRTLQEWLDHEVPAKYKDPPSRAVRSVQIVSAVLSNAYFAVLLTLHRNFLPSNPDYPRPRAPSNSQSLSRLVDVARSSIHVLAQQPVMIPPSHHLAAACHNLWSSAVILLLCEIQSHDHIINASVGSSVESCRQTLQSLEPAWPGSRKLKELLNEVEARTKEIAASGGSAQRKKRKAGSGDMPSAKRTMSSSMLPPSSTASPRPGSSSNATNRFPGQNTPGRAYETSNTRTAVEGDGSSTSNSNPQSAQVTPPVKSSATLGPTAMDTSQLFDVAGINFDGLEMLQGFDFGTAEWNSFISPTAAAQYVMSGQSTPGSNSGPSPTGWNVQNVQDLNANQAMGLGNGSSHQPNRSPTVTGNGVGGNGSAGGFDFWSQVGGYDWASDPSVPFNI</sequence>
<feature type="domain" description="Zn(2)-C6 fungal-type" evidence="4">
    <location>
        <begin position="35"/>
        <end position="72"/>
    </location>
</feature>
<evidence type="ECO:0000256" key="3">
    <source>
        <dbReference type="SAM" id="MobiDB-lite"/>
    </source>
</evidence>
<dbReference type="Pfam" id="PF00172">
    <property type="entry name" value="Zn_clus"/>
    <property type="match status" value="1"/>
</dbReference>
<dbReference type="InterPro" id="IPR007219">
    <property type="entry name" value="XnlR_reg_dom"/>
</dbReference>
<dbReference type="PANTHER" id="PTHR46910:SF1">
    <property type="entry name" value="MISCELLANEOUS ZN(II)2CYS6 TRANSCRIPTION FACTOR (EUROFUNG)-RELATED"/>
    <property type="match status" value="1"/>
</dbReference>
<feature type="region of interest" description="Disordered" evidence="3">
    <location>
        <begin position="817"/>
        <end position="871"/>
    </location>
</feature>
<accession>A0AAD9FJX7</accession>
<dbReference type="EMBL" id="JAODAN010000009">
    <property type="protein sequence ID" value="KAK1922030.1"/>
    <property type="molecule type" value="Genomic_DNA"/>
</dbReference>
<feature type="compositionally biased region" description="Low complexity" evidence="3">
    <location>
        <begin position="697"/>
        <end position="717"/>
    </location>
</feature>
<dbReference type="Proteomes" id="UP001182556">
    <property type="component" value="Unassembled WGS sequence"/>
</dbReference>
<dbReference type="AlphaFoldDB" id="A0AAD9FJX7"/>
<dbReference type="CDD" id="cd00067">
    <property type="entry name" value="GAL4"/>
    <property type="match status" value="1"/>
</dbReference>
<dbReference type="PROSITE" id="PS50048">
    <property type="entry name" value="ZN2_CY6_FUNGAL_2"/>
    <property type="match status" value="1"/>
</dbReference>
<dbReference type="InterPro" id="IPR036864">
    <property type="entry name" value="Zn2-C6_fun-type_DNA-bd_sf"/>
</dbReference>
<gene>
    <name evidence="5" type="ORF">DB88DRAFT_496899</name>
</gene>
<evidence type="ECO:0000313" key="6">
    <source>
        <dbReference type="Proteomes" id="UP001182556"/>
    </source>
</evidence>
<dbReference type="SUPFAM" id="SSF57701">
    <property type="entry name" value="Zn2/Cys6 DNA-binding domain"/>
    <property type="match status" value="1"/>
</dbReference>
<comment type="caution">
    <text evidence="5">The sequence shown here is derived from an EMBL/GenBank/DDBJ whole genome shotgun (WGS) entry which is preliminary data.</text>
</comment>
<feature type="region of interest" description="Disordered" evidence="3">
    <location>
        <begin position="1"/>
        <end position="28"/>
    </location>
</feature>
<dbReference type="InterPro" id="IPR050987">
    <property type="entry name" value="AtrR-like"/>
</dbReference>
<dbReference type="GO" id="GO:0000981">
    <property type="term" value="F:DNA-binding transcription factor activity, RNA polymerase II-specific"/>
    <property type="evidence" value="ECO:0007669"/>
    <property type="project" value="InterPro"/>
</dbReference>
<dbReference type="InterPro" id="IPR001138">
    <property type="entry name" value="Zn2Cys6_DnaBD"/>
</dbReference>
<proteinExistence type="predicted"/>
<dbReference type="PANTHER" id="PTHR46910">
    <property type="entry name" value="TRANSCRIPTION FACTOR PDR1"/>
    <property type="match status" value="1"/>
</dbReference>
<keyword evidence="6" id="KW-1185">Reference proteome</keyword>